<organism evidence="1">
    <name type="scientific">marine sediment metagenome</name>
    <dbReference type="NCBI Taxonomy" id="412755"/>
    <lineage>
        <taxon>unclassified sequences</taxon>
        <taxon>metagenomes</taxon>
        <taxon>ecological metagenomes</taxon>
    </lineage>
</organism>
<reference evidence="1" key="1">
    <citation type="journal article" date="2015" name="Nature">
        <title>Complex archaea that bridge the gap between prokaryotes and eukaryotes.</title>
        <authorList>
            <person name="Spang A."/>
            <person name="Saw J.H."/>
            <person name="Jorgensen S.L."/>
            <person name="Zaremba-Niedzwiedzka K."/>
            <person name="Martijn J."/>
            <person name="Lind A.E."/>
            <person name="van Eijk R."/>
            <person name="Schleper C."/>
            <person name="Guy L."/>
            <person name="Ettema T.J."/>
        </authorList>
    </citation>
    <scope>NUCLEOTIDE SEQUENCE</scope>
</reference>
<dbReference type="EMBL" id="LAZR01007749">
    <property type="protein sequence ID" value="KKM83207.1"/>
    <property type="molecule type" value="Genomic_DNA"/>
</dbReference>
<accession>A0A0F9NPK2</accession>
<comment type="caution">
    <text evidence="1">The sequence shown here is derived from an EMBL/GenBank/DDBJ whole genome shotgun (WGS) entry which is preliminary data.</text>
</comment>
<evidence type="ECO:0000313" key="1">
    <source>
        <dbReference type="EMBL" id="KKM83207.1"/>
    </source>
</evidence>
<name>A0A0F9NPK2_9ZZZZ</name>
<sequence length="99" mass="11485">MVLQLKLETLGKEVPIPKYTIGDRVQYISDEILREWAQEESSPATVVEVKIHMFRQGPDFWSVVYRIVFDTPWPPQERTLSGQPIRELGVSEDFLVPLD</sequence>
<gene>
    <name evidence="1" type="ORF">LCGC14_1311750</name>
</gene>
<dbReference type="AlphaFoldDB" id="A0A0F9NPK2"/>
<proteinExistence type="predicted"/>
<protein>
    <submittedName>
        <fullName evidence="1">Uncharacterized protein</fullName>
    </submittedName>
</protein>